<evidence type="ECO:0000313" key="2">
    <source>
        <dbReference type="EMBL" id="NWO24039.1"/>
    </source>
</evidence>
<evidence type="ECO:0000313" key="3">
    <source>
        <dbReference type="Proteomes" id="UP000526307"/>
    </source>
</evidence>
<keyword evidence="3" id="KW-1185">Reference proteome</keyword>
<dbReference type="Proteomes" id="UP000526307">
    <property type="component" value="Unassembled WGS sequence"/>
</dbReference>
<sequence>MNIITKDIVLERLNRFKNIVDELGGTTSKIIFKEVATEEEVSNLEKELGYKLPDDFRWVLLNVSSHLEFFWNLYREDEEILELPKELVEIFSGNLYFGIDTILSCEESRMSWIDICYPDHNKPYDKIFHNKLAFQKVSNGDLFAIDLEEESYGKIVYLSHDGSELHGYVMANSFQEFLEEYTKIGCVGGEDWQWEAFTNDHKTPIDSNCENAKKWLGIMFKYSKV</sequence>
<dbReference type="Gene3D" id="3.40.1580.10">
    <property type="entry name" value="SMI1/KNR4-like"/>
    <property type="match status" value="1"/>
</dbReference>
<evidence type="ECO:0000259" key="1">
    <source>
        <dbReference type="SMART" id="SM00860"/>
    </source>
</evidence>
<dbReference type="Pfam" id="PF09346">
    <property type="entry name" value="SMI1_KNR4"/>
    <property type="match status" value="1"/>
</dbReference>
<proteinExistence type="predicted"/>
<dbReference type="EMBL" id="JABXYR010000002">
    <property type="protein sequence ID" value="NWO24039.1"/>
    <property type="molecule type" value="Genomic_DNA"/>
</dbReference>
<name>A0A7Y8VSZ1_9FIRM</name>
<feature type="domain" description="Knr4/Smi1-like" evidence="1">
    <location>
        <begin position="35"/>
        <end position="180"/>
    </location>
</feature>
<dbReference type="SMART" id="SM00860">
    <property type="entry name" value="SMI1_KNR4"/>
    <property type="match status" value="1"/>
</dbReference>
<comment type="caution">
    <text evidence="2">The sequence shown here is derived from an EMBL/GenBank/DDBJ whole genome shotgun (WGS) entry which is preliminary data.</text>
</comment>
<dbReference type="SUPFAM" id="SSF160631">
    <property type="entry name" value="SMI1/KNR4-like"/>
    <property type="match status" value="1"/>
</dbReference>
<dbReference type="AlphaFoldDB" id="A0A7Y8VSZ1"/>
<gene>
    <name evidence="2" type="ORF">HW270_08260</name>
</gene>
<reference evidence="2 3" key="1">
    <citation type="submission" date="2020-06" db="EMBL/GenBank/DDBJ databases">
        <title>Mogibacterium timidum strain W9173 genomic sequence.</title>
        <authorList>
            <person name="Wade W.G."/>
            <person name="Johnston C.D."/>
            <person name="Chen T."/>
            <person name="Dewhirst F.E."/>
        </authorList>
    </citation>
    <scope>NUCLEOTIDE SEQUENCE [LARGE SCALE GENOMIC DNA]</scope>
    <source>
        <strain evidence="2 3">W9173</strain>
    </source>
</reference>
<dbReference type="InterPro" id="IPR037883">
    <property type="entry name" value="Knr4/Smi1-like_sf"/>
</dbReference>
<protein>
    <submittedName>
        <fullName evidence="2">SMI1/KNR4 family protein</fullName>
    </submittedName>
</protein>
<dbReference type="InterPro" id="IPR018958">
    <property type="entry name" value="Knr4/Smi1-like_dom"/>
</dbReference>
<accession>A0A7Y8VSZ1</accession>
<dbReference type="RefSeq" id="WP_178978830.1">
    <property type="nucleotide sequence ID" value="NZ_JABXYR010000002.1"/>
</dbReference>
<organism evidence="2 3">
    <name type="scientific">Mogibacterium timidum</name>
    <dbReference type="NCBI Taxonomy" id="35519"/>
    <lineage>
        <taxon>Bacteria</taxon>
        <taxon>Bacillati</taxon>
        <taxon>Bacillota</taxon>
        <taxon>Clostridia</taxon>
        <taxon>Peptostreptococcales</taxon>
        <taxon>Anaerovoracaceae</taxon>
        <taxon>Mogibacterium</taxon>
    </lineage>
</organism>